<accession>A0ABU1V300</accession>
<dbReference type="SMART" id="SM00100">
    <property type="entry name" value="cNMP"/>
    <property type="match status" value="1"/>
</dbReference>
<gene>
    <name evidence="2" type="ORF">J2X05_003782</name>
</gene>
<name>A0ABU1V300_9GAMM</name>
<dbReference type="RefSeq" id="WP_310075382.1">
    <property type="nucleotide sequence ID" value="NZ_JAVDVX010000007.1"/>
</dbReference>
<organism evidence="2 3">
    <name type="scientific">Cellvibrio fibrivorans</name>
    <dbReference type="NCBI Taxonomy" id="126350"/>
    <lineage>
        <taxon>Bacteria</taxon>
        <taxon>Pseudomonadati</taxon>
        <taxon>Pseudomonadota</taxon>
        <taxon>Gammaproteobacteria</taxon>
        <taxon>Cellvibrionales</taxon>
        <taxon>Cellvibrionaceae</taxon>
        <taxon>Cellvibrio</taxon>
    </lineage>
</organism>
<dbReference type="EMBL" id="JAVDVX010000007">
    <property type="protein sequence ID" value="MDR7091747.1"/>
    <property type="molecule type" value="Genomic_DNA"/>
</dbReference>
<evidence type="ECO:0000313" key="3">
    <source>
        <dbReference type="Proteomes" id="UP001253595"/>
    </source>
</evidence>
<dbReference type="Pfam" id="PF00027">
    <property type="entry name" value="cNMP_binding"/>
    <property type="match status" value="1"/>
</dbReference>
<dbReference type="Proteomes" id="UP001253595">
    <property type="component" value="Unassembled WGS sequence"/>
</dbReference>
<dbReference type="Gene3D" id="2.60.120.10">
    <property type="entry name" value="Jelly Rolls"/>
    <property type="match status" value="1"/>
</dbReference>
<proteinExistence type="predicted"/>
<dbReference type="PRINTS" id="PR00103">
    <property type="entry name" value="CAMPKINASE"/>
</dbReference>
<keyword evidence="3" id="KW-1185">Reference proteome</keyword>
<dbReference type="InterPro" id="IPR050503">
    <property type="entry name" value="cAMP-dep_PK_reg_su-like"/>
</dbReference>
<feature type="domain" description="Cyclic nucleotide-binding" evidence="1">
    <location>
        <begin position="23"/>
        <end position="127"/>
    </location>
</feature>
<sequence length="228" mass="25900">METKPLHKVPRDTLDHLLSGIPFFKAVRQQDLKQFELLLQASRVVSYLPGEIVLQKGDTGNWLYFLLKGKLAVYVDQALQGDLVNYVTPGEVFGDLAQLMGQARTATVIADAAAKESMVLALDFNVFGPLNSVSPISRQTKLSYYRNTAHNLRWKLEVYRSQHLQHELANKHRQIKLYLGPKDTHEELVSLHEQSQALALLLLEWNKEFGVLSADTLNQNQHIVERES</sequence>
<dbReference type="PANTHER" id="PTHR11635">
    <property type="entry name" value="CAMP-DEPENDENT PROTEIN KINASE REGULATORY CHAIN"/>
    <property type="match status" value="1"/>
</dbReference>
<dbReference type="CDD" id="cd00038">
    <property type="entry name" value="CAP_ED"/>
    <property type="match status" value="1"/>
</dbReference>
<reference evidence="2 3" key="1">
    <citation type="submission" date="2023-07" db="EMBL/GenBank/DDBJ databases">
        <title>Sorghum-associated microbial communities from plants grown in Nebraska, USA.</title>
        <authorList>
            <person name="Schachtman D."/>
        </authorList>
    </citation>
    <scope>NUCLEOTIDE SEQUENCE [LARGE SCALE GENOMIC DNA]</scope>
    <source>
        <strain evidence="2 3">BE190</strain>
    </source>
</reference>
<dbReference type="PROSITE" id="PS50042">
    <property type="entry name" value="CNMP_BINDING_3"/>
    <property type="match status" value="1"/>
</dbReference>
<dbReference type="InterPro" id="IPR014710">
    <property type="entry name" value="RmlC-like_jellyroll"/>
</dbReference>
<evidence type="ECO:0000313" key="2">
    <source>
        <dbReference type="EMBL" id="MDR7091747.1"/>
    </source>
</evidence>
<dbReference type="SUPFAM" id="SSF51206">
    <property type="entry name" value="cAMP-binding domain-like"/>
    <property type="match status" value="1"/>
</dbReference>
<dbReference type="InterPro" id="IPR018490">
    <property type="entry name" value="cNMP-bd_dom_sf"/>
</dbReference>
<protein>
    <submittedName>
        <fullName evidence="2">Signal-transduction protein with cAMP-binding, CBS, and nucleotidyltransferase domain</fullName>
    </submittedName>
</protein>
<evidence type="ECO:0000259" key="1">
    <source>
        <dbReference type="PROSITE" id="PS50042"/>
    </source>
</evidence>
<comment type="caution">
    <text evidence="2">The sequence shown here is derived from an EMBL/GenBank/DDBJ whole genome shotgun (WGS) entry which is preliminary data.</text>
</comment>
<dbReference type="PANTHER" id="PTHR11635:SF166">
    <property type="entry name" value="CYCLIC NUCLEOTIDE-BINDING DOMAIN-CONTAINING PROTEIN"/>
    <property type="match status" value="1"/>
</dbReference>
<dbReference type="InterPro" id="IPR000595">
    <property type="entry name" value="cNMP-bd_dom"/>
</dbReference>